<dbReference type="Proteomes" id="UP001281614">
    <property type="component" value="Unassembled WGS sequence"/>
</dbReference>
<protein>
    <submittedName>
        <fullName evidence="1">Uncharacterized protein</fullName>
    </submittedName>
</protein>
<reference evidence="1" key="1">
    <citation type="submission" date="2023-02" db="EMBL/GenBank/DDBJ databases">
        <title>Colletotrichum kahawae CIFC_Que2 genome sequencing and assembly.</title>
        <authorList>
            <person name="Baroncelli R."/>
        </authorList>
    </citation>
    <scope>NUCLEOTIDE SEQUENCE</scope>
    <source>
        <strain evidence="1">CIFC_Que2</strain>
    </source>
</reference>
<gene>
    <name evidence="1" type="ORF">CKAH01_07839</name>
</gene>
<dbReference type="AlphaFoldDB" id="A0AAD9Y370"/>
<evidence type="ECO:0000313" key="2">
    <source>
        <dbReference type="Proteomes" id="UP001281614"/>
    </source>
</evidence>
<evidence type="ECO:0000313" key="1">
    <source>
        <dbReference type="EMBL" id="KAK2736085.1"/>
    </source>
</evidence>
<dbReference type="EMBL" id="VYYT01000433">
    <property type="protein sequence ID" value="KAK2736085.1"/>
    <property type="molecule type" value="Genomic_DNA"/>
</dbReference>
<organism evidence="1 2">
    <name type="scientific">Colletotrichum kahawae</name>
    <name type="common">Coffee berry disease fungus</name>
    <dbReference type="NCBI Taxonomy" id="34407"/>
    <lineage>
        <taxon>Eukaryota</taxon>
        <taxon>Fungi</taxon>
        <taxon>Dikarya</taxon>
        <taxon>Ascomycota</taxon>
        <taxon>Pezizomycotina</taxon>
        <taxon>Sordariomycetes</taxon>
        <taxon>Hypocreomycetidae</taxon>
        <taxon>Glomerellales</taxon>
        <taxon>Glomerellaceae</taxon>
        <taxon>Colletotrichum</taxon>
        <taxon>Colletotrichum gloeosporioides species complex</taxon>
    </lineage>
</organism>
<name>A0AAD9Y370_COLKA</name>
<comment type="caution">
    <text evidence="1">The sequence shown here is derived from an EMBL/GenBank/DDBJ whole genome shotgun (WGS) entry which is preliminary data.</text>
</comment>
<accession>A0AAD9Y370</accession>
<proteinExistence type="predicted"/>
<sequence length="111" mass="11859">MLTFKLSPHPQLGTRHCLRRCTISVASRVLAPPCTRRALGDVGPVESASRGLDRDRPGAGETVAVSGVFCMVHITRSTPPTGKTQVRVIAGAGGVSIMHLNDTEMPDYHPE</sequence>
<keyword evidence="2" id="KW-1185">Reference proteome</keyword>